<dbReference type="Proteomes" id="UP000694523">
    <property type="component" value="Unplaced"/>
</dbReference>
<name>A0A8C6SSG6_9GOBI</name>
<sequence length="84" mass="9577">MFLSLVVAWIIPDVPRSLRDQLKKENMMLMEFLVDHDRQARARSPRPSPAELRQQLHPSHGQRPRHCQVIRAGRGAGGTRGVSE</sequence>
<keyword evidence="3" id="KW-1185">Reference proteome</keyword>
<evidence type="ECO:0000256" key="1">
    <source>
        <dbReference type="SAM" id="MobiDB-lite"/>
    </source>
</evidence>
<reference evidence="2" key="1">
    <citation type="submission" date="2025-08" db="UniProtKB">
        <authorList>
            <consortium name="Ensembl"/>
        </authorList>
    </citation>
    <scope>IDENTIFICATION</scope>
</reference>
<dbReference type="AlphaFoldDB" id="A0A8C6SSG6"/>
<evidence type="ECO:0000313" key="3">
    <source>
        <dbReference type="Proteomes" id="UP000694523"/>
    </source>
</evidence>
<accession>A0A8C6SSG6</accession>
<organism evidence="2 3">
    <name type="scientific">Neogobius melanostomus</name>
    <name type="common">round goby</name>
    <dbReference type="NCBI Taxonomy" id="47308"/>
    <lineage>
        <taxon>Eukaryota</taxon>
        <taxon>Metazoa</taxon>
        <taxon>Chordata</taxon>
        <taxon>Craniata</taxon>
        <taxon>Vertebrata</taxon>
        <taxon>Euteleostomi</taxon>
        <taxon>Actinopterygii</taxon>
        <taxon>Neopterygii</taxon>
        <taxon>Teleostei</taxon>
        <taxon>Neoteleostei</taxon>
        <taxon>Acanthomorphata</taxon>
        <taxon>Gobiaria</taxon>
        <taxon>Gobiiformes</taxon>
        <taxon>Gobioidei</taxon>
        <taxon>Gobiidae</taxon>
        <taxon>Benthophilinae</taxon>
        <taxon>Neogobiini</taxon>
        <taxon>Neogobius</taxon>
    </lineage>
</organism>
<dbReference type="Ensembl" id="ENSNMLT00000012450.1">
    <property type="protein sequence ID" value="ENSNMLP00000011003.1"/>
    <property type="gene ID" value="ENSNMLG00000007573.1"/>
</dbReference>
<feature type="region of interest" description="Disordered" evidence="1">
    <location>
        <begin position="38"/>
        <end position="84"/>
    </location>
</feature>
<feature type="compositionally biased region" description="Gly residues" evidence="1">
    <location>
        <begin position="74"/>
        <end position="84"/>
    </location>
</feature>
<proteinExistence type="predicted"/>
<evidence type="ECO:0000313" key="2">
    <source>
        <dbReference type="Ensembl" id="ENSNMLP00000011003.1"/>
    </source>
</evidence>
<protein>
    <submittedName>
        <fullName evidence="2">Uncharacterized protein</fullName>
    </submittedName>
</protein>
<reference evidence="2" key="2">
    <citation type="submission" date="2025-09" db="UniProtKB">
        <authorList>
            <consortium name="Ensembl"/>
        </authorList>
    </citation>
    <scope>IDENTIFICATION</scope>
</reference>